<dbReference type="EMBL" id="KY774314">
    <property type="protein sequence ID" value="ART32432.1"/>
    <property type="molecule type" value="Genomic_DNA"/>
</dbReference>
<name>A0A1Y0B4U1_9LAMI</name>
<sequence length="52" mass="5891">MLLLFVEPELLTNSYLTTFPFPLQLSSLPGLLCFREISECYSTRTSGSAFQK</sequence>
<geneLocation type="mitochondrion" evidence="1"/>
<keyword evidence="1" id="KW-0496">Mitochondrion</keyword>
<proteinExistence type="predicted"/>
<dbReference type="AlphaFoldDB" id="A0A1Y0B4U1"/>
<protein>
    <submittedName>
        <fullName evidence="1">Uncharacterized protein</fullName>
    </submittedName>
</protein>
<organism evidence="1">
    <name type="scientific">Utricularia reniformis</name>
    <dbReference type="NCBI Taxonomy" id="192314"/>
    <lineage>
        <taxon>Eukaryota</taxon>
        <taxon>Viridiplantae</taxon>
        <taxon>Streptophyta</taxon>
        <taxon>Embryophyta</taxon>
        <taxon>Tracheophyta</taxon>
        <taxon>Spermatophyta</taxon>
        <taxon>Magnoliopsida</taxon>
        <taxon>eudicotyledons</taxon>
        <taxon>Gunneridae</taxon>
        <taxon>Pentapetalae</taxon>
        <taxon>asterids</taxon>
        <taxon>lamiids</taxon>
        <taxon>Lamiales</taxon>
        <taxon>Lentibulariaceae</taxon>
        <taxon>Utricularia</taxon>
    </lineage>
</organism>
<reference evidence="1" key="1">
    <citation type="submission" date="2017-03" db="EMBL/GenBank/DDBJ databases">
        <title>The mitochondrial genome of the carnivorous plant Utricularia reniformis (Lentibulariaceae): structure, comparative analysis and evolutionary landmarks.</title>
        <authorList>
            <person name="Silva S.R."/>
            <person name="Alvarenga D.O."/>
            <person name="Michael T.P."/>
            <person name="Miranda V.F.O."/>
            <person name="Varani A.M."/>
        </authorList>
    </citation>
    <scope>NUCLEOTIDE SEQUENCE</scope>
</reference>
<gene>
    <name evidence="1" type="ORF">AEK19_MT2287</name>
</gene>
<evidence type="ECO:0000313" key="1">
    <source>
        <dbReference type="EMBL" id="ART32432.1"/>
    </source>
</evidence>
<accession>A0A1Y0B4U1</accession>